<dbReference type="InterPro" id="IPR039072">
    <property type="entry name" value="ATP_synth_I_Bacilli"/>
</dbReference>
<dbReference type="AlphaFoldDB" id="A0A2T6C2H4"/>
<evidence type="ECO:0000313" key="8">
    <source>
        <dbReference type="Proteomes" id="UP000244240"/>
    </source>
</evidence>
<protein>
    <submittedName>
        <fullName evidence="7">ATP synthase I subunit</fullName>
    </submittedName>
</protein>
<comment type="caution">
    <text evidence="7">The sequence shown here is derived from an EMBL/GenBank/DDBJ whole genome shotgun (WGS) entry which is preliminary data.</text>
</comment>
<evidence type="ECO:0000256" key="6">
    <source>
        <dbReference type="SAM" id="Phobius"/>
    </source>
</evidence>
<dbReference type="PANTHER" id="PTHR40035">
    <property type="entry name" value="ATP SYNTHASE PROTEIN I"/>
    <property type="match status" value="1"/>
</dbReference>
<keyword evidence="8" id="KW-1185">Reference proteome</keyword>
<feature type="transmembrane region" description="Helical" evidence="6">
    <location>
        <begin position="75"/>
        <end position="93"/>
    </location>
</feature>
<comment type="subcellular location">
    <subcellularLocation>
        <location evidence="1">Cell membrane</location>
        <topology evidence="1">Multi-pass membrane protein</topology>
    </subcellularLocation>
</comment>
<dbReference type="RefSeq" id="WP_108022312.1">
    <property type="nucleotide sequence ID" value="NZ_QBKR01000005.1"/>
</dbReference>
<feature type="transmembrane region" description="Helical" evidence="6">
    <location>
        <begin position="99"/>
        <end position="119"/>
    </location>
</feature>
<dbReference type="Proteomes" id="UP000244240">
    <property type="component" value="Unassembled WGS sequence"/>
</dbReference>
<dbReference type="EMBL" id="QBKR01000005">
    <property type="protein sequence ID" value="PTX62510.1"/>
    <property type="molecule type" value="Genomic_DNA"/>
</dbReference>
<dbReference type="PANTHER" id="PTHR40035:SF1">
    <property type="entry name" value="ATP SYNTHASE PROTEIN I"/>
    <property type="match status" value="1"/>
</dbReference>
<sequence length="131" mass="14421">MKPVDWPQGRMVNKLMSAFLALQAVLWLLTPQKPFFAGLFLGGLVGLYNIHYLARRLRLLEAYASSGSGRRPGSGMVNRFLMAVAPLLIAVRFPGWIDWRAVLIGLPAGLVAVLLVEFWDVRKNAASDGKG</sequence>
<evidence type="ECO:0000256" key="3">
    <source>
        <dbReference type="ARBA" id="ARBA00022692"/>
    </source>
</evidence>
<gene>
    <name evidence="7" type="ORF">C8P63_105105</name>
</gene>
<dbReference type="OrthoDB" id="2355635at2"/>
<feature type="transmembrane region" description="Helical" evidence="6">
    <location>
        <begin position="35"/>
        <end position="54"/>
    </location>
</feature>
<accession>A0A2T6C2H4</accession>
<keyword evidence="4 6" id="KW-1133">Transmembrane helix</keyword>
<dbReference type="InterPro" id="IPR005598">
    <property type="entry name" value="ATP_synth_I"/>
</dbReference>
<keyword evidence="3 6" id="KW-0812">Transmembrane</keyword>
<reference evidence="7 8" key="1">
    <citation type="submission" date="2018-04" db="EMBL/GenBank/DDBJ databases">
        <title>Genomic Encyclopedia of Archaeal and Bacterial Type Strains, Phase II (KMG-II): from individual species to whole genera.</title>
        <authorList>
            <person name="Goeker M."/>
        </authorList>
    </citation>
    <scope>NUCLEOTIDE SEQUENCE [LARGE SCALE GENOMIC DNA]</scope>
    <source>
        <strain evidence="7 8">DSM 45787</strain>
    </source>
</reference>
<evidence type="ECO:0000256" key="2">
    <source>
        <dbReference type="ARBA" id="ARBA00022475"/>
    </source>
</evidence>
<organism evidence="7 8">
    <name type="scientific">Melghirimyces profundicolus</name>
    <dbReference type="NCBI Taxonomy" id="1242148"/>
    <lineage>
        <taxon>Bacteria</taxon>
        <taxon>Bacillati</taxon>
        <taxon>Bacillota</taxon>
        <taxon>Bacilli</taxon>
        <taxon>Bacillales</taxon>
        <taxon>Thermoactinomycetaceae</taxon>
        <taxon>Melghirimyces</taxon>
    </lineage>
</organism>
<dbReference type="Pfam" id="PF03899">
    <property type="entry name" value="ATP-synt_I"/>
    <property type="match status" value="1"/>
</dbReference>
<evidence type="ECO:0000256" key="1">
    <source>
        <dbReference type="ARBA" id="ARBA00004651"/>
    </source>
</evidence>
<proteinExistence type="predicted"/>
<name>A0A2T6C2H4_9BACL</name>
<evidence type="ECO:0000256" key="4">
    <source>
        <dbReference type="ARBA" id="ARBA00022989"/>
    </source>
</evidence>
<feature type="transmembrane region" description="Helical" evidence="6">
    <location>
        <begin position="12"/>
        <end position="29"/>
    </location>
</feature>
<keyword evidence="5 6" id="KW-0472">Membrane</keyword>
<keyword evidence="2" id="KW-1003">Cell membrane</keyword>
<dbReference type="GO" id="GO:0005886">
    <property type="term" value="C:plasma membrane"/>
    <property type="evidence" value="ECO:0007669"/>
    <property type="project" value="UniProtKB-SubCell"/>
</dbReference>
<evidence type="ECO:0000313" key="7">
    <source>
        <dbReference type="EMBL" id="PTX62510.1"/>
    </source>
</evidence>
<evidence type="ECO:0000256" key="5">
    <source>
        <dbReference type="ARBA" id="ARBA00023136"/>
    </source>
</evidence>